<dbReference type="AlphaFoldDB" id="A0ABD5PPT0"/>
<dbReference type="Proteomes" id="UP001595898">
    <property type="component" value="Unassembled WGS sequence"/>
</dbReference>
<dbReference type="EMBL" id="JBHSFA010000007">
    <property type="protein sequence ID" value="MFC4542547.1"/>
    <property type="molecule type" value="Genomic_DNA"/>
</dbReference>
<protein>
    <submittedName>
        <fullName evidence="2">Formyltransferase family protein</fullName>
    </submittedName>
</protein>
<dbReference type="InterPro" id="IPR002376">
    <property type="entry name" value="Formyl_transf_N"/>
</dbReference>
<name>A0ABD5PPT0_9EURY</name>
<dbReference type="RefSeq" id="WP_250140755.1">
    <property type="nucleotide sequence ID" value="NZ_JALIQP010000002.1"/>
</dbReference>
<evidence type="ECO:0000313" key="3">
    <source>
        <dbReference type="Proteomes" id="UP001595898"/>
    </source>
</evidence>
<organism evidence="2 3">
    <name type="scientific">Halosolutus amylolyticus</name>
    <dbReference type="NCBI Taxonomy" id="2932267"/>
    <lineage>
        <taxon>Archaea</taxon>
        <taxon>Methanobacteriati</taxon>
        <taxon>Methanobacteriota</taxon>
        <taxon>Stenosarchaea group</taxon>
        <taxon>Halobacteria</taxon>
        <taxon>Halobacteriales</taxon>
        <taxon>Natrialbaceae</taxon>
        <taxon>Halosolutus</taxon>
    </lineage>
</organism>
<accession>A0ABD5PPT0</accession>
<gene>
    <name evidence="2" type="ORF">ACFO5R_11520</name>
</gene>
<keyword evidence="3" id="KW-1185">Reference proteome</keyword>
<sequence length="289" mass="33118">MRNTGPTRVGFLTDSHLYYWQARAVERLRRELDIDISIVVSDSCNTGPVNEFTNPTDLVGLDAVKKGYDTLSRESAWALVMAERTIAKMLGDERRLWRRVRVEDVDCFDDAEHVRCDPRTENGWTEFSDDIVTHVAKSCDVAVRFGFGLIRGSILTAPEYGVLSFHPSDIRTYRGMGPPPAFYDDQTTIGSTLQRLNETIDGGRIVAYDEVHIGDCYTLWDVFDRIVRLQIRLLTDGIETLRDSTKEPKTVPDEELGEYHPLSRRRDLDFSGKILLKNLSGRARRRFRR</sequence>
<dbReference type="SUPFAM" id="SSF53328">
    <property type="entry name" value="Formyltransferase"/>
    <property type="match status" value="1"/>
</dbReference>
<dbReference type="InterPro" id="IPR036477">
    <property type="entry name" value="Formyl_transf_N_sf"/>
</dbReference>
<dbReference type="Pfam" id="PF00551">
    <property type="entry name" value="Formyl_trans_N"/>
    <property type="match status" value="1"/>
</dbReference>
<reference evidence="2 3" key="1">
    <citation type="journal article" date="2019" name="Int. J. Syst. Evol. Microbiol.">
        <title>The Global Catalogue of Microorganisms (GCM) 10K type strain sequencing project: providing services to taxonomists for standard genome sequencing and annotation.</title>
        <authorList>
            <consortium name="The Broad Institute Genomics Platform"/>
            <consortium name="The Broad Institute Genome Sequencing Center for Infectious Disease"/>
            <person name="Wu L."/>
            <person name="Ma J."/>
        </authorList>
    </citation>
    <scope>NUCLEOTIDE SEQUENCE [LARGE SCALE GENOMIC DNA]</scope>
    <source>
        <strain evidence="2 3">WLHS5</strain>
    </source>
</reference>
<feature type="domain" description="Formyl transferase N-terminal" evidence="1">
    <location>
        <begin position="137"/>
        <end position="233"/>
    </location>
</feature>
<proteinExistence type="predicted"/>
<dbReference type="Gene3D" id="3.40.50.170">
    <property type="entry name" value="Formyl transferase, N-terminal domain"/>
    <property type="match status" value="1"/>
</dbReference>
<evidence type="ECO:0000259" key="1">
    <source>
        <dbReference type="Pfam" id="PF00551"/>
    </source>
</evidence>
<evidence type="ECO:0000313" key="2">
    <source>
        <dbReference type="EMBL" id="MFC4542547.1"/>
    </source>
</evidence>
<comment type="caution">
    <text evidence="2">The sequence shown here is derived from an EMBL/GenBank/DDBJ whole genome shotgun (WGS) entry which is preliminary data.</text>
</comment>